<evidence type="ECO:0000313" key="1">
    <source>
        <dbReference type="EMBL" id="NRF18369.1"/>
    </source>
</evidence>
<comment type="caution">
    <text evidence="1">The sequence shown here is derived from an EMBL/GenBank/DDBJ whole genome shotgun (WGS) entry which is preliminary data.</text>
</comment>
<dbReference type="Proteomes" id="UP001155820">
    <property type="component" value="Unassembled WGS sequence"/>
</dbReference>
<gene>
    <name evidence="1" type="ORF">FOB26_04475</name>
</gene>
<accession>A0AA44IXJ9</accession>
<geneLocation type="plasmid" evidence="1">
    <name>unnamed5</name>
</geneLocation>
<name>A0AA44IXJ9_9HYPH</name>
<dbReference type="EMBL" id="JABRWM010000005">
    <property type="protein sequence ID" value="NRF18369.1"/>
    <property type="molecule type" value="Genomic_DNA"/>
</dbReference>
<organism evidence="1 2">
    <name type="scientific">Agrobacterium pusense</name>
    <dbReference type="NCBI Taxonomy" id="648995"/>
    <lineage>
        <taxon>Bacteria</taxon>
        <taxon>Pseudomonadati</taxon>
        <taxon>Pseudomonadota</taxon>
        <taxon>Alphaproteobacteria</taxon>
        <taxon>Hyphomicrobiales</taxon>
        <taxon>Rhizobiaceae</taxon>
        <taxon>Rhizobium/Agrobacterium group</taxon>
        <taxon>Agrobacterium</taxon>
    </lineage>
</organism>
<evidence type="ECO:0000313" key="2">
    <source>
        <dbReference type="Proteomes" id="UP001155820"/>
    </source>
</evidence>
<sequence length="130" mass="14759">MRGPPIMFRLPDHVLENVEALAGRLDISVNIVAKLIVTREIMNVPAMLDEHDRQLADIHRFLRELAFRNEEFLTDEGSRAETVRVIAQRLDDVMGALDAIRDAAFVRPSSYIVDLIRGHDEGAVQKSLER</sequence>
<keyword evidence="2" id="KW-1185">Reference proteome</keyword>
<reference evidence="1" key="1">
    <citation type="submission" date="2019-07" db="EMBL/GenBank/DDBJ databases">
        <title>FDA dAtabase for Regulatory Grade micrObial Sequences (FDA-ARGOS): Supporting development and validation of Infectious Disease Dx tests.</title>
        <authorList>
            <person name="Bachman M."/>
            <person name="Young C."/>
            <person name="Tallon L."/>
            <person name="Sadzewicz L."/>
            <person name="Vavikolanu K."/>
            <person name="Mehta A."/>
            <person name="Aluvathingal J."/>
            <person name="Nadendla S."/>
            <person name="Nandy P."/>
            <person name="Geyer C."/>
            <person name="Yan Y."/>
            <person name="Sichtig H."/>
        </authorList>
    </citation>
    <scope>NUCLEOTIDE SEQUENCE</scope>
    <source>
        <strain evidence="1">FDAARGOS_618</strain>
        <plasmid evidence="1">unnamed5</plasmid>
    </source>
</reference>
<protein>
    <submittedName>
        <fullName evidence="1">Uncharacterized protein</fullName>
    </submittedName>
</protein>
<keyword evidence="1" id="KW-0614">Plasmid</keyword>
<dbReference type="AlphaFoldDB" id="A0AA44IXJ9"/>
<proteinExistence type="predicted"/>